<evidence type="ECO:0000313" key="2">
    <source>
        <dbReference type="EMBL" id="CAF1570884.1"/>
    </source>
</evidence>
<feature type="non-terminal residue" evidence="2">
    <location>
        <position position="1"/>
    </location>
</feature>
<organism evidence="2 4">
    <name type="scientific">Rotaria sordida</name>
    <dbReference type="NCBI Taxonomy" id="392033"/>
    <lineage>
        <taxon>Eukaryota</taxon>
        <taxon>Metazoa</taxon>
        <taxon>Spiralia</taxon>
        <taxon>Gnathifera</taxon>
        <taxon>Rotifera</taxon>
        <taxon>Eurotatoria</taxon>
        <taxon>Bdelloidea</taxon>
        <taxon>Philodinida</taxon>
        <taxon>Philodinidae</taxon>
        <taxon>Rotaria</taxon>
    </lineage>
</organism>
<dbReference type="AlphaFoldDB" id="A0A815YKH7"/>
<evidence type="ECO:0000313" key="5">
    <source>
        <dbReference type="Proteomes" id="UP000663870"/>
    </source>
</evidence>
<reference evidence="2" key="1">
    <citation type="submission" date="2021-02" db="EMBL/GenBank/DDBJ databases">
        <authorList>
            <person name="Nowell W R."/>
        </authorList>
    </citation>
    <scope>NUCLEOTIDE SEQUENCE</scope>
</reference>
<gene>
    <name evidence="3" type="ORF">JXQ802_LOCUS59228</name>
    <name evidence="2" type="ORF">PYM288_LOCUS42567</name>
</gene>
<evidence type="ECO:0000313" key="3">
    <source>
        <dbReference type="EMBL" id="CAF1681439.1"/>
    </source>
</evidence>
<protein>
    <submittedName>
        <fullName evidence="2">Uncharacterized protein</fullName>
    </submittedName>
</protein>
<name>A0A815YKH7_9BILA</name>
<evidence type="ECO:0000313" key="4">
    <source>
        <dbReference type="Proteomes" id="UP000663854"/>
    </source>
</evidence>
<dbReference type="Proteomes" id="UP000663854">
    <property type="component" value="Unassembled WGS sequence"/>
</dbReference>
<feature type="compositionally biased region" description="Polar residues" evidence="1">
    <location>
        <begin position="1"/>
        <end position="13"/>
    </location>
</feature>
<feature type="compositionally biased region" description="Polar residues" evidence="1">
    <location>
        <begin position="37"/>
        <end position="50"/>
    </location>
</feature>
<evidence type="ECO:0000256" key="1">
    <source>
        <dbReference type="SAM" id="MobiDB-lite"/>
    </source>
</evidence>
<dbReference type="EMBL" id="CAJNOL010018402">
    <property type="protein sequence ID" value="CAF1681439.1"/>
    <property type="molecule type" value="Genomic_DNA"/>
</dbReference>
<comment type="caution">
    <text evidence="2">The sequence shown here is derived from an EMBL/GenBank/DDBJ whole genome shotgun (WGS) entry which is preliminary data.</text>
</comment>
<keyword evidence="5" id="KW-1185">Reference proteome</keyword>
<dbReference type="EMBL" id="CAJNOH010016439">
    <property type="protein sequence ID" value="CAF1570884.1"/>
    <property type="molecule type" value="Genomic_DNA"/>
</dbReference>
<proteinExistence type="predicted"/>
<feature type="region of interest" description="Disordered" evidence="1">
    <location>
        <begin position="1"/>
        <end position="50"/>
    </location>
</feature>
<dbReference type="Proteomes" id="UP000663870">
    <property type="component" value="Unassembled WGS sequence"/>
</dbReference>
<sequence>MPSSPVQATLNEQLEQEKARNRKTSSPTGIEPLHLPTTISPPTALNSITT</sequence>
<accession>A0A815YKH7</accession>